<organism evidence="1 2">
    <name type="scientific">Sporanaerobium hydrogeniformans</name>
    <dbReference type="NCBI Taxonomy" id="3072179"/>
    <lineage>
        <taxon>Bacteria</taxon>
        <taxon>Bacillati</taxon>
        <taxon>Bacillota</taxon>
        <taxon>Clostridia</taxon>
        <taxon>Lachnospirales</taxon>
        <taxon>Lachnospiraceae</taxon>
        <taxon>Sporanaerobium</taxon>
    </lineage>
</organism>
<evidence type="ECO:0000313" key="2">
    <source>
        <dbReference type="Proteomes" id="UP000224460"/>
    </source>
</evidence>
<name>A0AC61D9G0_9FIRM</name>
<sequence length="270" mass="29652">MDEMNLTAKAQQIRADIIKMLYTCQSGHPGGSLSCVEMLMALYYRVAKVDPQNPQMEDRDRIVLSKGHACPALYAVLADKGYFPKEDLWNLRQIDSHLQGHPDMRKTPGVDVNTGSLGQGVSIAMGMALAAKHKKADYKVYAIVGDGEVQEGLVWEAAMAAAHYKLDNFVVMLDHNGLQIDGSNESVMSLGDVVDKFRAFGFECYKVDGHDLAAIEYALRAPVSGKPKFICCETHKGHGVSFMSDQAGWHGKAPNKEEYELAMKQLGGIN</sequence>
<dbReference type="Proteomes" id="UP000224460">
    <property type="component" value="Unassembled WGS sequence"/>
</dbReference>
<reference evidence="1" key="1">
    <citation type="submission" date="2017-10" db="EMBL/GenBank/DDBJ databases">
        <title>Genome sequence of cellulolytic Lachnospiraceae bacterium XHS1971 isolated from hotspring sediment.</title>
        <authorList>
            <person name="Vasudevan G."/>
            <person name="Joshi A.J."/>
            <person name="Hivarkar S."/>
            <person name="Lanjekar V.B."/>
            <person name="Dhakephalkar P.K."/>
            <person name="Dagar S."/>
        </authorList>
    </citation>
    <scope>NUCLEOTIDE SEQUENCE</scope>
    <source>
        <strain evidence="1">XHS1971</strain>
    </source>
</reference>
<evidence type="ECO:0000313" key="1">
    <source>
        <dbReference type="EMBL" id="PHV69889.1"/>
    </source>
</evidence>
<protein>
    <submittedName>
        <fullName evidence="1">Transketolase</fullName>
    </submittedName>
</protein>
<proteinExistence type="predicted"/>
<gene>
    <name evidence="1" type="ORF">CS063_12950</name>
</gene>
<accession>A0AC61D9G0</accession>
<keyword evidence="2" id="KW-1185">Reference proteome</keyword>
<comment type="caution">
    <text evidence="1">The sequence shown here is derived from an EMBL/GenBank/DDBJ whole genome shotgun (WGS) entry which is preliminary data.</text>
</comment>
<dbReference type="EMBL" id="PEDL01000016">
    <property type="protein sequence ID" value="PHV69889.1"/>
    <property type="molecule type" value="Genomic_DNA"/>
</dbReference>